<dbReference type="RefSeq" id="WP_014702717.1">
    <property type="nucleotide sequence ID" value="NC_017856.1"/>
</dbReference>
<dbReference type="InterPro" id="IPR038125">
    <property type="entry name" value="HTHP_sf"/>
</dbReference>
<dbReference type="KEGG" id="mec:Q7C_86"/>
<protein>
    <submittedName>
        <fullName evidence="1">Hexameric tyrosine-coordinated heme protein (HTHP)</fullName>
    </submittedName>
</protein>
<dbReference type="PATRIC" id="fig|754477.3.peg.85"/>
<dbReference type="Pfam" id="PF11534">
    <property type="entry name" value="HTHP"/>
    <property type="match status" value="1"/>
</dbReference>
<gene>
    <name evidence="1" type="ordered locus">Q7C_86</name>
</gene>
<name>I1YEC4_METFJ</name>
<accession>I1YEC4</accession>
<keyword evidence="2" id="KW-1185">Reference proteome</keyword>
<dbReference type="Gene3D" id="6.10.80.10">
    <property type="entry name" value="Hexameric tyrosine-coordinated heme protein (HTHP)"/>
    <property type="match status" value="1"/>
</dbReference>
<proteinExistence type="predicted"/>
<reference evidence="1 2" key="1">
    <citation type="journal article" date="2012" name="J. Bacteriol.">
        <title>Complete genome sequences of Methylophaga sp. strain JAM1 and Methylophaga sp. strain JAM7.</title>
        <authorList>
            <person name="Villeneuve C."/>
            <person name="Martineau C."/>
            <person name="Mauffrey F."/>
            <person name="Villemur R."/>
        </authorList>
    </citation>
    <scope>NUCLEOTIDE SEQUENCE [LARGE SCALE GENOMIC DNA]</scope>
    <source>
        <strain evidence="1 2">JAM7</strain>
    </source>
</reference>
<dbReference type="HOGENOM" id="CLU_3100685_0_0_6"/>
<evidence type="ECO:0000313" key="1">
    <source>
        <dbReference type="EMBL" id="AFJ01267.1"/>
    </source>
</evidence>
<dbReference type="EMBL" id="CP003380">
    <property type="protein sequence ID" value="AFJ01267.1"/>
    <property type="molecule type" value="Genomic_DNA"/>
</dbReference>
<dbReference type="InterPro" id="IPR021111">
    <property type="entry name" value="Hexamer_Tyr-coord_heme_pr_HTHP"/>
</dbReference>
<organism evidence="1 2">
    <name type="scientific">Methylophaga frappieri (strain ATCC BAA-2434 / DSM 25690 / JAM7)</name>
    <dbReference type="NCBI Taxonomy" id="754477"/>
    <lineage>
        <taxon>Bacteria</taxon>
        <taxon>Pseudomonadati</taxon>
        <taxon>Pseudomonadota</taxon>
        <taxon>Gammaproteobacteria</taxon>
        <taxon>Thiotrichales</taxon>
        <taxon>Piscirickettsiaceae</taxon>
        <taxon>Methylophaga</taxon>
    </lineage>
</organism>
<dbReference type="Proteomes" id="UP000009145">
    <property type="component" value="Chromosome"/>
</dbReference>
<dbReference type="AlphaFoldDB" id="I1YEC4"/>
<evidence type="ECO:0000313" key="2">
    <source>
        <dbReference type="Proteomes" id="UP000009145"/>
    </source>
</evidence>
<sequence>MRKTIGTIQTDPAAKHRVRAKYAEDPALLMVAAELVAIEFKTIAICQRLLA</sequence>